<comment type="catalytic activity">
    <reaction evidence="5">
        <text>citrate = D-threo-isocitrate</text>
        <dbReference type="Rhea" id="RHEA:10336"/>
        <dbReference type="ChEBI" id="CHEBI:15562"/>
        <dbReference type="ChEBI" id="CHEBI:16947"/>
        <dbReference type="EC" id="4.2.1.3"/>
    </reaction>
</comment>
<evidence type="ECO:0000256" key="4">
    <source>
        <dbReference type="ARBA" id="ARBA00023014"/>
    </source>
</evidence>
<dbReference type="EC" id="4.2.1.3" evidence="1"/>
<feature type="non-terminal residue" evidence="7">
    <location>
        <position position="122"/>
    </location>
</feature>
<dbReference type="InterPro" id="IPR015931">
    <property type="entry name" value="Acnase/IPM_dHydase_lsu_aba_1/3"/>
</dbReference>
<evidence type="ECO:0000313" key="7">
    <source>
        <dbReference type="EMBL" id="OZS41234.1"/>
    </source>
</evidence>
<evidence type="ECO:0000256" key="1">
    <source>
        <dbReference type="ARBA" id="ARBA00012926"/>
    </source>
</evidence>
<keyword evidence="2" id="KW-0479">Metal-binding</keyword>
<keyword evidence="8" id="KW-1185">Reference proteome</keyword>
<dbReference type="InterPro" id="IPR001030">
    <property type="entry name" value="Acoase/IPM_deHydtase_lsu_aba"/>
</dbReference>
<dbReference type="PANTHER" id="PTHR11670">
    <property type="entry name" value="ACONITASE/IRON-RESPONSIVE ELEMENT FAMILY MEMBER"/>
    <property type="match status" value="1"/>
</dbReference>
<proteinExistence type="predicted"/>
<accession>A0ABX4FQF6</accession>
<sequence>TGVPAVVDLAAMRDAIARAGGDPQRINPLAPVDLVIDHSVMVDRFGNAQAFAENVEKEYERNRERYQFLRWGQKAFRDFRVVPPGTGIVHQVNLEYLAPVVVKRSIDGETVAMPDSVLGTDS</sequence>
<protein>
    <recommendedName>
        <fullName evidence="1">aconitate hydratase</fullName>
        <ecNumber evidence="1">4.2.1.3</ecNumber>
    </recommendedName>
</protein>
<dbReference type="PRINTS" id="PR00415">
    <property type="entry name" value="ACONITASE"/>
</dbReference>
<dbReference type="Gene3D" id="3.30.499.10">
    <property type="entry name" value="Aconitase, domain 3"/>
    <property type="match status" value="1"/>
</dbReference>
<evidence type="ECO:0000256" key="3">
    <source>
        <dbReference type="ARBA" id="ARBA00023004"/>
    </source>
</evidence>
<dbReference type="InterPro" id="IPR036008">
    <property type="entry name" value="Aconitase_4Fe-4S_dom"/>
</dbReference>
<evidence type="ECO:0000313" key="8">
    <source>
        <dbReference type="Proteomes" id="UP000215999"/>
    </source>
</evidence>
<keyword evidence="4" id="KW-0411">Iron-sulfur</keyword>
<evidence type="ECO:0000256" key="2">
    <source>
        <dbReference type="ARBA" id="ARBA00022723"/>
    </source>
</evidence>
<dbReference type="EMBL" id="NOIF01000528">
    <property type="protein sequence ID" value="OZS41234.1"/>
    <property type="molecule type" value="Genomic_DNA"/>
</dbReference>
<dbReference type="RefSeq" id="WP_239928915.1">
    <property type="nucleotide sequence ID" value="NZ_NOIF01000528.1"/>
</dbReference>
<dbReference type="InterPro" id="IPR006249">
    <property type="entry name" value="Aconitase/IRP2"/>
</dbReference>
<evidence type="ECO:0000259" key="6">
    <source>
        <dbReference type="Pfam" id="PF00330"/>
    </source>
</evidence>
<dbReference type="Proteomes" id="UP000215999">
    <property type="component" value="Unassembled WGS sequence"/>
</dbReference>
<reference evidence="7 8" key="1">
    <citation type="journal article" date="2016" name="Antonie Van Leeuwenhoek">
        <title>Photobacterium sanguinicancri sp. nov. isolated from marine animals.</title>
        <authorList>
            <person name="Gomez-Gil B."/>
            <person name="Roque A."/>
            <person name="Rotllant G."/>
            <person name="Romalde J.L."/>
            <person name="Doce A."/>
            <person name="Eggermont M."/>
            <person name="Defoirdt T."/>
        </authorList>
    </citation>
    <scope>NUCLEOTIDE SEQUENCE [LARGE SCALE GENOMIC DNA]</scope>
    <source>
        <strain evidence="7 8">CAIM 1827</strain>
    </source>
</reference>
<organism evidence="7 8">
    <name type="scientific">Photobacterium sanguinicancri</name>
    <dbReference type="NCBI Taxonomy" id="875932"/>
    <lineage>
        <taxon>Bacteria</taxon>
        <taxon>Pseudomonadati</taxon>
        <taxon>Pseudomonadota</taxon>
        <taxon>Gammaproteobacteria</taxon>
        <taxon>Vibrionales</taxon>
        <taxon>Vibrionaceae</taxon>
        <taxon>Photobacterium</taxon>
    </lineage>
</organism>
<feature type="domain" description="Aconitase/3-isopropylmalate dehydratase large subunit alpha/beta/alpha" evidence="6">
    <location>
        <begin position="1"/>
        <end position="122"/>
    </location>
</feature>
<feature type="non-terminal residue" evidence="7">
    <location>
        <position position="1"/>
    </location>
</feature>
<dbReference type="SUPFAM" id="SSF53732">
    <property type="entry name" value="Aconitase iron-sulfur domain"/>
    <property type="match status" value="1"/>
</dbReference>
<gene>
    <name evidence="7" type="ORF">ASV53_24955</name>
</gene>
<name>A0ABX4FQF6_9GAMM</name>
<keyword evidence="3" id="KW-0408">Iron</keyword>
<dbReference type="Pfam" id="PF00330">
    <property type="entry name" value="Aconitase"/>
    <property type="match status" value="1"/>
</dbReference>
<comment type="caution">
    <text evidence="7">The sequence shown here is derived from an EMBL/GenBank/DDBJ whole genome shotgun (WGS) entry which is preliminary data.</text>
</comment>
<evidence type="ECO:0000256" key="5">
    <source>
        <dbReference type="ARBA" id="ARBA00023501"/>
    </source>
</evidence>